<accession>A0A5E7FQQ1</accession>
<protein>
    <recommendedName>
        <fullName evidence="1">ABM domain-containing protein</fullName>
    </recommendedName>
</protein>
<evidence type="ECO:0000313" key="2">
    <source>
        <dbReference type="EMBL" id="VVO41515.1"/>
    </source>
</evidence>
<organism evidence="2 3">
    <name type="scientific">Pseudomonas fluorescens</name>
    <dbReference type="NCBI Taxonomy" id="294"/>
    <lineage>
        <taxon>Bacteria</taxon>
        <taxon>Pseudomonadati</taxon>
        <taxon>Pseudomonadota</taxon>
        <taxon>Gammaproteobacteria</taxon>
        <taxon>Pseudomonadales</taxon>
        <taxon>Pseudomonadaceae</taxon>
        <taxon>Pseudomonas</taxon>
    </lineage>
</organism>
<dbReference type="InterPro" id="IPR011008">
    <property type="entry name" value="Dimeric_a/b-barrel"/>
</dbReference>
<evidence type="ECO:0000313" key="3">
    <source>
        <dbReference type="Proteomes" id="UP000379480"/>
    </source>
</evidence>
<evidence type="ECO:0000259" key="1">
    <source>
        <dbReference type="PROSITE" id="PS51725"/>
    </source>
</evidence>
<dbReference type="InterPro" id="IPR007138">
    <property type="entry name" value="ABM_dom"/>
</dbReference>
<name>A0A5E7FQQ1_PSEFL</name>
<dbReference type="SUPFAM" id="SSF54909">
    <property type="entry name" value="Dimeric alpha+beta barrel"/>
    <property type="match status" value="1"/>
</dbReference>
<reference evidence="2 3" key="1">
    <citation type="submission" date="2019-09" db="EMBL/GenBank/DDBJ databases">
        <authorList>
            <person name="Chandra G."/>
            <person name="Truman W A."/>
        </authorList>
    </citation>
    <scope>NUCLEOTIDE SEQUENCE [LARGE SCALE GENOMIC DNA]</scope>
    <source>
        <strain evidence="2">PS723</strain>
    </source>
</reference>
<gene>
    <name evidence="2" type="ORF">PS723_05896</name>
</gene>
<dbReference type="Pfam" id="PF03992">
    <property type="entry name" value="ABM"/>
    <property type="match status" value="1"/>
</dbReference>
<dbReference type="Proteomes" id="UP000379480">
    <property type="component" value="Unassembled WGS sequence"/>
</dbReference>
<dbReference type="PROSITE" id="PS51725">
    <property type="entry name" value="ABM"/>
    <property type="match status" value="1"/>
</dbReference>
<sequence>MASDRKIPLTCQWGLFMQSLEKNRSFTQLIEFEIEPHQQPGLVSALSAQTERLAQLYSGFLSASVQASDDGRRVLNYLQWQSREAGEAAFQSFENGEQDFWKLIRAFQARTVTFGSFQVLRSIERSHDDALHCNLVH</sequence>
<proteinExistence type="predicted"/>
<dbReference type="EMBL" id="CABVHY010000042">
    <property type="protein sequence ID" value="VVO41515.1"/>
    <property type="molecule type" value="Genomic_DNA"/>
</dbReference>
<dbReference type="Gene3D" id="3.30.70.100">
    <property type="match status" value="1"/>
</dbReference>
<dbReference type="AlphaFoldDB" id="A0A5E7FQQ1"/>
<feature type="domain" description="ABM" evidence="1">
    <location>
        <begin position="26"/>
        <end position="117"/>
    </location>
</feature>